<dbReference type="EMBL" id="JAPDRK010000004">
    <property type="protein sequence ID" value="KAJ9613178.1"/>
    <property type="molecule type" value="Genomic_DNA"/>
</dbReference>
<evidence type="ECO:0000313" key="1">
    <source>
        <dbReference type="EMBL" id="KAJ9613178.1"/>
    </source>
</evidence>
<sequence length="262" mass="29539">MASQSIFEEEPLPTTQKLLRTDPETEADVKALKAMIADLELGIIRPASTYLGLRPDGKSYEADDSPCLFSYARQRRDTSRFVFPEHKWPLVTYGSVVHDILRCPFNIPFDTTVSEGEGGSFVRKQNLHDILAEYWEAALGFPYDNAPDIMDHPQYSELLEPAATALLRIALPLLLKSDALNPLDTDPESMLQADLINARETLWHHINAPKIDYVAQHTVLSPQESSALKRIIKVWETQNDARAHRNTLCTGELASDDEWILV</sequence>
<gene>
    <name evidence="1" type="ORF">H2200_003119</name>
</gene>
<organism evidence="1 2">
    <name type="scientific">Cladophialophora chaetospira</name>
    <dbReference type="NCBI Taxonomy" id="386627"/>
    <lineage>
        <taxon>Eukaryota</taxon>
        <taxon>Fungi</taxon>
        <taxon>Dikarya</taxon>
        <taxon>Ascomycota</taxon>
        <taxon>Pezizomycotina</taxon>
        <taxon>Eurotiomycetes</taxon>
        <taxon>Chaetothyriomycetidae</taxon>
        <taxon>Chaetothyriales</taxon>
        <taxon>Herpotrichiellaceae</taxon>
        <taxon>Cladophialophora</taxon>
    </lineage>
</organism>
<name>A0AA38XGQ8_9EURO</name>
<keyword evidence="2" id="KW-1185">Reference proteome</keyword>
<comment type="caution">
    <text evidence="1">The sequence shown here is derived from an EMBL/GenBank/DDBJ whole genome shotgun (WGS) entry which is preliminary data.</text>
</comment>
<evidence type="ECO:0000313" key="2">
    <source>
        <dbReference type="Proteomes" id="UP001172673"/>
    </source>
</evidence>
<proteinExistence type="predicted"/>
<accession>A0AA38XGQ8</accession>
<protein>
    <submittedName>
        <fullName evidence="1">Uncharacterized protein</fullName>
    </submittedName>
</protein>
<reference evidence="1" key="1">
    <citation type="submission" date="2022-10" db="EMBL/GenBank/DDBJ databases">
        <title>Culturing micro-colonial fungi from biological soil crusts in the Mojave desert and describing Neophaeococcomyces mojavensis, and introducing the new genera and species Taxawa tesnikishii.</title>
        <authorList>
            <person name="Kurbessoian T."/>
            <person name="Stajich J.E."/>
        </authorList>
    </citation>
    <scope>NUCLEOTIDE SEQUENCE</scope>
    <source>
        <strain evidence="1">TK_41</strain>
    </source>
</reference>
<dbReference type="AlphaFoldDB" id="A0AA38XGQ8"/>
<dbReference type="Proteomes" id="UP001172673">
    <property type="component" value="Unassembled WGS sequence"/>
</dbReference>